<accession>A0A1H7EXB9</accession>
<sequence length="546" mass="62325">MKKTLYTVVKEYHLVQFLIILASLEIAGYCGIQRLISIYPRYFLHYENEKVILLALIVILYGSIYLYFRHCREVAYRHATNGRSYSADNAKFGRSYYALLKIYGLKNTNAYANNYFPKMNWRNANGLIFGKTKDGRLIHFEPDKNGICAAIWGAPGDGKTTATIIPSARQFGMDYHTGIPLQKGAVMVTDIKGDIYEANKDYRKIKRFSTIYPEESAHYDPLLIARQLDENSRVEFIENQAVTIVPKEEGSDAAYWVDGARDFYIGIVLYELHKNPMISFPEIMKKIALKSYDEYGMAIEDSDCVNAQKYTNHFKKDNEKNVSGCYSKLVQSIRIFTNQTLSHLLVNEGVQITPDDLENCTDIYIQVDPNEMATIGGPVIAMIYEAFMSNALRREQHQTPPIAFIIDEFGQIPAMPVISRSAALMRGYNCSIMLSCQSLSMIEKHYGREGRKELMDCVKAHGFLSIMDPDTREWASKMIGTQKELVVSTSAQNVSSSNSHTGRNVTEHEYRVIKPEDFGTLPDDKSIFIYYRGKYIKAKLTPYYED</sequence>
<feature type="transmembrane region" description="Helical" evidence="7">
    <location>
        <begin position="12"/>
        <end position="30"/>
    </location>
</feature>
<evidence type="ECO:0000256" key="3">
    <source>
        <dbReference type="ARBA" id="ARBA00022475"/>
    </source>
</evidence>
<comment type="similarity">
    <text evidence="2">Belongs to the VirD4/TraG family.</text>
</comment>
<keyword evidence="3" id="KW-1003">Cell membrane</keyword>
<evidence type="ECO:0000256" key="1">
    <source>
        <dbReference type="ARBA" id="ARBA00004651"/>
    </source>
</evidence>
<dbReference type="InterPro" id="IPR027417">
    <property type="entry name" value="P-loop_NTPase"/>
</dbReference>
<keyword evidence="6 7" id="KW-0472">Membrane</keyword>
<dbReference type="CDD" id="cd01127">
    <property type="entry name" value="TrwB_TraG_TraD_VirD4"/>
    <property type="match status" value="1"/>
</dbReference>
<dbReference type="GO" id="GO:0005886">
    <property type="term" value="C:plasma membrane"/>
    <property type="evidence" value="ECO:0007669"/>
    <property type="project" value="UniProtKB-SubCell"/>
</dbReference>
<evidence type="ECO:0000256" key="6">
    <source>
        <dbReference type="ARBA" id="ARBA00023136"/>
    </source>
</evidence>
<keyword evidence="5 7" id="KW-1133">Transmembrane helix</keyword>
<evidence type="ECO:0000256" key="4">
    <source>
        <dbReference type="ARBA" id="ARBA00022692"/>
    </source>
</evidence>
<proteinExistence type="inferred from homology"/>
<dbReference type="Gene3D" id="3.40.50.300">
    <property type="entry name" value="P-loop containing nucleotide triphosphate hydrolases"/>
    <property type="match status" value="1"/>
</dbReference>
<dbReference type="PANTHER" id="PTHR37937:SF1">
    <property type="entry name" value="CONJUGATIVE TRANSFER: DNA TRANSPORT"/>
    <property type="match status" value="1"/>
</dbReference>
<dbReference type="InterPro" id="IPR003688">
    <property type="entry name" value="TraG/VirD4"/>
</dbReference>
<keyword evidence="9" id="KW-1185">Reference proteome</keyword>
<evidence type="ECO:0000256" key="5">
    <source>
        <dbReference type="ARBA" id="ARBA00022989"/>
    </source>
</evidence>
<feature type="transmembrane region" description="Helical" evidence="7">
    <location>
        <begin position="51"/>
        <end position="68"/>
    </location>
</feature>
<evidence type="ECO:0000256" key="2">
    <source>
        <dbReference type="ARBA" id="ARBA00008806"/>
    </source>
</evidence>
<gene>
    <name evidence="8" type="ORF">SAMN02910377_00184</name>
</gene>
<dbReference type="InterPro" id="IPR051539">
    <property type="entry name" value="T4SS-coupling_protein"/>
</dbReference>
<evidence type="ECO:0000256" key="7">
    <source>
        <dbReference type="SAM" id="Phobius"/>
    </source>
</evidence>
<dbReference type="Pfam" id="PF02534">
    <property type="entry name" value="T4SS-DNA_transf"/>
    <property type="match status" value="1"/>
</dbReference>
<dbReference type="RefSeq" id="WP_074788701.1">
    <property type="nucleotide sequence ID" value="NZ_FNZX01000003.1"/>
</dbReference>
<dbReference type="PANTHER" id="PTHR37937">
    <property type="entry name" value="CONJUGATIVE TRANSFER: DNA TRANSPORT"/>
    <property type="match status" value="1"/>
</dbReference>
<reference evidence="9" key="1">
    <citation type="submission" date="2016-10" db="EMBL/GenBank/DDBJ databases">
        <authorList>
            <person name="Varghese N."/>
        </authorList>
    </citation>
    <scope>NUCLEOTIDE SEQUENCE [LARGE SCALE GENOMIC DNA]</scope>
    <source>
        <strain evidence="9">ACV-9</strain>
    </source>
</reference>
<evidence type="ECO:0000313" key="9">
    <source>
        <dbReference type="Proteomes" id="UP000182321"/>
    </source>
</evidence>
<dbReference type="AlphaFoldDB" id="A0A1H7EXB9"/>
<name>A0A1H7EXB9_9FIRM</name>
<protein>
    <submittedName>
        <fullName evidence="8">Type IV secretory system Conjugative DNA transfer</fullName>
    </submittedName>
</protein>
<comment type="subcellular location">
    <subcellularLocation>
        <location evidence="1">Cell membrane</location>
        <topology evidence="1">Multi-pass membrane protein</topology>
    </subcellularLocation>
</comment>
<dbReference type="EMBL" id="FNZX01000003">
    <property type="protein sequence ID" value="SEK18526.1"/>
    <property type="molecule type" value="Genomic_DNA"/>
</dbReference>
<keyword evidence="4 7" id="KW-0812">Transmembrane</keyword>
<evidence type="ECO:0000313" key="8">
    <source>
        <dbReference type="EMBL" id="SEK18526.1"/>
    </source>
</evidence>
<dbReference type="Proteomes" id="UP000182321">
    <property type="component" value="Unassembled WGS sequence"/>
</dbReference>
<dbReference type="SUPFAM" id="SSF52540">
    <property type="entry name" value="P-loop containing nucleoside triphosphate hydrolases"/>
    <property type="match status" value="1"/>
</dbReference>
<organism evidence="8 9">
    <name type="scientific">Pseudobutyrivibrio ruminis</name>
    <dbReference type="NCBI Taxonomy" id="46206"/>
    <lineage>
        <taxon>Bacteria</taxon>
        <taxon>Bacillati</taxon>
        <taxon>Bacillota</taxon>
        <taxon>Clostridia</taxon>
        <taxon>Lachnospirales</taxon>
        <taxon>Lachnospiraceae</taxon>
        <taxon>Pseudobutyrivibrio</taxon>
    </lineage>
</organism>